<evidence type="ECO:0000256" key="5">
    <source>
        <dbReference type="ARBA" id="ARBA00005584"/>
    </source>
</evidence>
<dbReference type="Pfam" id="PF06662">
    <property type="entry name" value="C5-epim_C"/>
    <property type="match status" value="1"/>
</dbReference>
<dbReference type="RefSeq" id="XP_022241243.1">
    <property type="nucleotide sequence ID" value="XM_022385535.1"/>
</dbReference>
<evidence type="ECO:0000313" key="15">
    <source>
        <dbReference type="Proteomes" id="UP000694941"/>
    </source>
</evidence>
<evidence type="ECO:0000256" key="7">
    <source>
        <dbReference type="ARBA" id="ARBA00022692"/>
    </source>
</evidence>
<keyword evidence="10" id="KW-0472">Membrane</keyword>
<feature type="domain" description="D-glucuronyl C5-epimerase beta-sandwich" evidence="14">
    <location>
        <begin position="289"/>
        <end position="409"/>
    </location>
</feature>
<evidence type="ECO:0000256" key="4">
    <source>
        <dbReference type="ARBA" id="ARBA00005093"/>
    </source>
</evidence>
<evidence type="ECO:0000256" key="10">
    <source>
        <dbReference type="ARBA" id="ARBA00023136"/>
    </source>
</evidence>
<protein>
    <recommendedName>
        <fullName evidence="6">heparosan-N-sulfate-glucuronate 5-epimerase</fullName>
        <ecNumber evidence="6">5.1.3.17</ecNumber>
    </recommendedName>
</protein>
<dbReference type="PANTHER" id="PTHR13174:SF3">
    <property type="entry name" value="D-GLUCURONYL C5-EPIMERASE"/>
    <property type="match status" value="1"/>
</dbReference>
<keyword evidence="9" id="KW-1133">Transmembrane helix</keyword>
<dbReference type="Proteomes" id="UP000694941">
    <property type="component" value="Unplaced"/>
</dbReference>
<evidence type="ECO:0000256" key="11">
    <source>
        <dbReference type="ARBA" id="ARBA00023235"/>
    </source>
</evidence>
<accession>A0ABM1SC88</accession>
<dbReference type="GeneID" id="106459105"/>
<dbReference type="Pfam" id="PF21174">
    <property type="entry name" value="Glce_b_sandwich"/>
    <property type="match status" value="1"/>
</dbReference>
<comment type="pathway">
    <text evidence="3">Glycan metabolism; heparin biosynthesis.</text>
</comment>
<evidence type="ECO:0000256" key="8">
    <source>
        <dbReference type="ARBA" id="ARBA00022968"/>
    </source>
</evidence>
<evidence type="ECO:0000259" key="14">
    <source>
        <dbReference type="Pfam" id="PF21174"/>
    </source>
</evidence>
<keyword evidence="11" id="KW-0413">Isomerase</keyword>
<comment type="subcellular location">
    <subcellularLocation>
        <location evidence="12">Endomembrane system</location>
        <topology evidence="12">Single-pass membrane protein</topology>
    </subcellularLocation>
    <subcellularLocation>
        <location evidence="2">Membrane</location>
        <topology evidence="2">Single-pass type II membrane protein</topology>
    </subcellularLocation>
</comment>
<organism evidence="15 16">
    <name type="scientific">Limulus polyphemus</name>
    <name type="common">Atlantic horseshoe crab</name>
    <dbReference type="NCBI Taxonomy" id="6850"/>
    <lineage>
        <taxon>Eukaryota</taxon>
        <taxon>Metazoa</taxon>
        <taxon>Ecdysozoa</taxon>
        <taxon>Arthropoda</taxon>
        <taxon>Chelicerata</taxon>
        <taxon>Merostomata</taxon>
        <taxon>Xiphosura</taxon>
        <taxon>Limulidae</taxon>
        <taxon>Limulus</taxon>
    </lineage>
</organism>
<dbReference type="InterPro" id="IPR059154">
    <property type="entry name" value="Glce_b_sandwich"/>
</dbReference>
<evidence type="ECO:0000256" key="3">
    <source>
        <dbReference type="ARBA" id="ARBA00004841"/>
    </source>
</evidence>
<dbReference type="InterPro" id="IPR039721">
    <property type="entry name" value="C5-epimerase"/>
</dbReference>
<evidence type="ECO:0000256" key="6">
    <source>
        <dbReference type="ARBA" id="ARBA00012087"/>
    </source>
</evidence>
<comment type="pathway">
    <text evidence="4">Glycan metabolism; heparan sulfate biosynthesis.</text>
</comment>
<evidence type="ECO:0000256" key="9">
    <source>
        <dbReference type="ARBA" id="ARBA00022989"/>
    </source>
</evidence>
<reference evidence="16" key="1">
    <citation type="submission" date="2025-08" db="UniProtKB">
        <authorList>
            <consortium name="RefSeq"/>
        </authorList>
    </citation>
    <scope>IDENTIFICATION</scope>
    <source>
        <tissue evidence="16">Muscle</tissue>
    </source>
</reference>
<comment type="catalytic activity">
    <reaction evidence="1">
        <text>[heparosan-N-sulfate](n) = [heparan-N-sulfate](n)</text>
        <dbReference type="Rhea" id="RHEA:20197"/>
        <dbReference type="Rhea" id="RHEA-COMP:9556"/>
        <dbReference type="Rhea" id="RHEA-COMP:9557"/>
        <dbReference type="ChEBI" id="CHEBI:58041"/>
        <dbReference type="ChEBI" id="CHEBI:58287"/>
        <dbReference type="EC" id="5.1.3.17"/>
    </reaction>
</comment>
<keyword evidence="7" id="KW-0812">Transmembrane</keyword>
<dbReference type="PANTHER" id="PTHR13174">
    <property type="entry name" value="D-GLUCURONYL C5-EPIMERASE"/>
    <property type="match status" value="1"/>
</dbReference>
<evidence type="ECO:0000313" key="16">
    <source>
        <dbReference type="RefSeq" id="XP_022241243.1"/>
    </source>
</evidence>
<feature type="domain" description="D-glucuronyl C5-epimerase C-terminal" evidence="13">
    <location>
        <begin position="438"/>
        <end position="628"/>
    </location>
</feature>
<evidence type="ECO:0000259" key="13">
    <source>
        <dbReference type="Pfam" id="PF06662"/>
    </source>
</evidence>
<name>A0ABM1SC88_LIMPO</name>
<keyword evidence="15" id="KW-1185">Reference proteome</keyword>
<evidence type="ECO:0000256" key="1">
    <source>
        <dbReference type="ARBA" id="ARBA00000434"/>
    </source>
</evidence>
<evidence type="ECO:0000256" key="12">
    <source>
        <dbReference type="ARBA" id="ARBA00037847"/>
    </source>
</evidence>
<proteinExistence type="inferred from homology"/>
<dbReference type="EC" id="5.1.3.17" evidence="6"/>
<sequence>MMSAILKYWTSLSGPMRMRVNLRALLAVLIVFVTATTLTYWIRCGDIPSADVKGNLYNIESNDDNYLEDGVGPLALEEVPRVRTRGGLKNLDDIDCLINEKYTVPCKQEDGEVYVPFSFLHEYFEVYGKVVKHDGEERFEWQHSYSKVYYPRGKYDPHGVFMWFENYNVGVRDRVLCISGTEGVPVSTQWNSQGHLYPIQIAQFGLSHFSKNLTEKNPSVKLLDAGRMSPSAQWTLSTNNIKFPLNRVTDEVIKLLDAGETPPPVQWTLSTNNNVKFPLNRVTDEVTNGKVLEFKSRKNGSDTGFTLTLKEDSTHMTLTFDLRMMANVTVSVTIVGGKRTIYKLHYVMTDALMSAHVNEVFLGIGTGKDWMKITRDLNVDLQKGLTLIRSSKKKAKPRDLRVRSITLRGWGYIDNITLCTSAHMAHFFAVADWFVRHQDEDGGWPIMVSRHLSPIMADLAPGWYSAMGQGQAISVLTRAFKVTGNVTYLHTAVNAVKPFRVRSENHGVMTTFAGKYIWYEEYPTVPSSYVLNGFIYSLMGLYDLKMTCTQKDCKEVAKLYEDGMISLKKILPLFDTGSGSTYDLRHFSLGIAPNLARWDYHTTHINQLLLLSTFESDPIFKSVADRWIGYMKGKRAAHN</sequence>
<comment type="similarity">
    <text evidence="5">Belongs to the D-glucuronyl C5-epimerase family.</text>
</comment>
<evidence type="ECO:0000256" key="2">
    <source>
        <dbReference type="ARBA" id="ARBA00004606"/>
    </source>
</evidence>
<dbReference type="InterPro" id="IPR010598">
    <property type="entry name" value="C5-epim_C"/>
</dbReference>
<gene>
    <name evidence="16" type="primary">LOC106459105</name>
</gene>
<keyword evidence="8" id="KW-0735">Signal-anchor</keyword>